<gene>
    <name evidence="1" type="ORF">AAW01_03145</name>
</gene>
<protein>
    <submittedName>
        <fullName evidence="1">Uncharacterized protein</fullName>
    </submittedName>
</protein>
<dbReference type="AlphaFoldDB" id="A0A0G9MQX3"/>
<proteinExistence type="predicted"/>
<dbReference type="Proteomes" id="UP000053070">
    <property type="component" value="Unassembled WGS sequence"/>
</dbReference>
<dbReference type="KEGG" id="egn:BMF35_a2051"/>
<dbReference type="InterPro" id="IPR017531">
    <property type="entry name" value="Hydrolase-1_PEP"/>
</dbReference>
<dbReference type="InterPro" id="IPR022742">
    <property type="entry name" value="Hydrolase_4"/>
</dbReference>
<dbReference type="EMBL" id="LBHC01000001">
    <property type="protein sequence ID" value="KLE33014.1"/>
    <property type="molecule type" value="Genomic_DNA"/>
</dbReference>
<name>A0A0G9MQX3_9SPHN</name>
<dbReference type="InterPro" id="IPR029058">
    <property type="entry name" value="AB_hydrolase_fold"/>
</dbReference>
<dbReference type="NCBIfam" id="TIGR03100">
    <property type="entry name" value="hydr1_PEP"/>
    <property type="match status" value="1"/>
</dbReference>
<reference evidence="1 2" key="1">
    <citation type="submission" date="2015-04" db="EMBL/GenBank/DDBJ databases">
        <title>The draft genome sequence of Erythrobacr gangjinensis K7-2.</title>
        <authorList>
            <person name="Zhuang L."/>
            <person name="Liu Y."/>
            <person name="Shao Z."/>
        </authorList>
    </citation>
    <scope>NUCLEOTIDE SEQUENCE [LARGE SCALE GENOMIC DNA]</scope>
    <source>
        <strain evidence="1 2">K7-2</strain>
    </source>
</reference>
<organism evidence="1 2">
    <name type="scientific">Aurantiacibacter gangjinensis</name>
    <dbReference type="NCBI Taxonomy" id="502682"/>
    <lineage>
        <taxon>Bacteria</taxon>
        <taxon>Pseudomonadati</taxon>
        <taxon>Pseudomonadota</taxon>
        <taxon>Alphaproteobacteria</taxon>
        <taxon>Sphingomonadales</taxon>
        <taxon>Erythrobacteraceae</taxon>
        <taxon>Aurantiacibacter</taxon>
    </lineage>
</organism>
<evidence type="ECO:0000313" key="1">
    <source>
        <dbReference type="EMBL" id="KLE33014.1"/>
    </source>
</evidence>
<dbReference type="OrthoDB" id="249225at2"/>
<sequence>MTRRFLSFTCEGAILQATLDEAPGPVGLLIVSGGNEIRSGAFGGQADLAKAMQACGYSVMRFDRRGIGDSGGENGGFQGSAPDIRAAIAAFRDECPALSRVVAYGNCDAASALMLSGGAGCDGVVLSNPWPFEADGETGTPPAVARARYAERFRQPRALGRFASGGKILARLFKALRASVGSAPAPSRLMRDMESALDDFGGETTILISSLDRTGQAFNADWRGDGHIVTVDGADHAFSGREARAQLYDAIGSALHEQARQLDMG</sequence>
<dbReference type="PATRIC" id="fig|502682.8.peg.642"/>
<dbReference type="RefSeq" id="WP_047005864.1">
    <property type="nucleotide sequence ID" value="NZ_CP018097.1"/>
</dbReference>
<dbReference type="Pfam" id="PF12146">
    <property type="entry name" value="Hydrolase_4"/>
    <property type="match status" value="1"/>
</dbReference>
<dbReference type="SUPFAM" id="SSF53474">
    <property type="entry name" value="alpha/beta-Hydrolases"/>
    <property type="match status" value="1"/>
</dbReference>
<comment type="caution">
    <text evidence="1">The sequence shown here is derived from an EMBL/GenBank/DDBJ whole genome shotgun (WGS) entry which is preliminary data.</text>
</comment>
<dbReference type="Gene3D" id="3.40.50.1820">
    <property type="entry name" value="alpha/beta hydrolase"/>
    <property type="match status" value="1"/>
</dbReference>
<accession>A0A0G9MQX3</accession>
<evidence type="ECO:0000313" key="2">
    <source>
        <dbReference type="Proteomes" id="UP000053070"/>
    </source>
</evidence>
<dbReference type="STRING" id="502682.BMF35_a2051"/>
<keyword evidence="2" id="KW-1185">Reference proteome</keyword>